<keyword evidence="17" id="KW-0325">Glycoprotein</keyword>
<evidence type="ECO:0000256" key="9">
    <source>
        <dbReference type="ARBA" id="ARBA00022734"/>
    </source>
</evidence>
<evidence type="ECO:0000256" key="1">
    <source>
        <dbReference type="ARBA" id="ARBA00004251"/>
    </source>
</evidence>
<dbReference type="GO" id="GO:0007165">
    <property type="term" value="P:signal transduction"/>
    <property type="evidence" value="ECO:0000318"/>
    <property type="project" value="GO_Central"/>
</dbReference>
<evidence type="ECO:0000256" key="16">
    <source>
        <dbReference type="ARBA" id="ARBA00023170"/>
    </source>
</evidence>
<evidence type="ECO:0000256" key="11">
    <source>
        <dbReference type="ARBA" id="ARBA00022777"/>
    </source>
</evidence>
<evidence type="ECO:0000256" key="19">
    <source>
        <dbReference type="ARBA" id="ARBA00048679"/>
    </source>
</evidence>
<feature type="domain" description="Apple" evidence="24">
    <location>
        <begin position="349"/>
        <end position="442"/>
    </location>
</feature>
<evidence type="ECO:0000256" key="8">
    <source>
        <dbReference type="ARBA" id="ARBA00022729"/>
    </source>
</evidence>
<dbReference type="GO" id="GO:0006955">
    <property type="term" value="P:immune response"/>
    <property type="evidence" value="ECO:0000318"/>
    <property type="project" value="GO_Central"/>
</dbReference>
<feature type="domain" description="Protein kinase" evidence="22">
    <location>
        <begin position="723"/>
        <end position="1009"/>
    </location>
</feature>
<dbReference type="FunFam" id="1.10.510.10:FF:000060">
    <property type="entry name" value="G-type lectin S-receptor-like serine/threonine-protein kinase"/>
    <property type="match status" value="1"/>
</dbReference>
<dbReference type="CDD" id="cd00028">
    <property type="entry name" value="B_lectin"/>
    <property type="match status" value="1"/>
</dbReference>
<dbReference type="Pfam" id="PF01453">
    <property type="entry name" value="B_lectin"/>
    <property type="match status" value="1"/>
</dbReference>
<feature type="compositionally biased region" description="Polar residues" evidence="20">
    <location>
        <begin position="1017"/>
        <end position="1040"/>
    </location>
</feature>
<dbReference type="GO" id="GO:0005524">
    <property type="term" value="F:ATP binding"/>
    <property type="evidence" value="ECO:0007669"/>
    <property type="project" value="UniProtKB-KW"/>
</dbReference>
<dbReference type="AlphaFoldDB" id="A0A6P9F565"/>
<keyword evidence="11" id="KW-0418">Kinase</keyword>
<evidence type="ECO:0000313" key="26">
    <source>
        <dbReference type="RefSeq" id="XP_035551038.1"/>
    </source>
</evidence>
<reference evidence="26" key="1">
    <citation type="submission" date="2025-08" db="UniProtKB">
        <authorList>
            <consortium name="RefSeq"/>
        </authorList>
    </citation>
    <scope>IDENTIFICATION</scope>
    <source>
        <tissue evidence="26">Leaves</tissue>
    </source>
</reference>
<feature type="transmembrane region" description="Helical" evidence="21">
    <location>
        <begin position="637"/>
        <end position="662"/>
    </location>
</feature>
<dbReference type="PROSITE" id="PS50948">
    <property type="entry name" value="PAN"/>
    <property type="match status" value="1"/>
</dbReference>
<evidence type="ECO:0000256" key="5">
    <source>
        <dbReference type="ARBA" id="ARBA00022553"/>
    </source>
</evidence>
<dbReference type="InterPro" id="IPR000858">
    <property type="entry name" value="S_locus_glycoprot_dom"/>
</dbReference>
<dbReference type="InterPro" id="IPR001245">
    <property type="entry name" value="Ser-Thr/Tyr_kinase_cat_dom"/>
</dbReference>
<evidence type="ECO:0000256" key="17">
    <source>
        <dbReference type="ARBA" id="ARBA00023180"/>
    </source>
</evidence>
<dbReference type="KEGG" id="jre:109000270"/>
<keyword evidence="4" id="KW-0723">Serine/threonine-protein kinase</keyword>
<evidence type="ECO:0000256" key="14">
    <source>
        <dbReference type="ARBA" id="ARBA00023136"/>
    </source>
</evidence>
<dbReference type="OrthoDB" id="1741851at2759"/>
<dbReference type="RefSeq" id="XP_035551038.1">
    <property type="nucleotide sequence ID" value="XM_035695145.1"/>
</dbReference>
<keyword evidence="14 21" id="KW-0472">Membrane</keyword>
<keyword evidence="10" id="KW-0547">Nucleotide-binding</keyword>
<dbReference type="Pfam" id="PF07714">
    <property type="entry name" value="PK_Tyr_Ser-Thr"/>
    <property type="match status" value="1"/>
</dbReference>
<evidence type="ECO:0000256" key="12">
    <source>
        <dbReference type="ARBA" id="ARBA00022840"/>
    </source>
</evidence>
<evidence type="ECO:0000256" key="21">
    <source>
        <dbReference type="SAM" id="Phobius"/>
    </source>
</evidence>
<evidence type="ECO:0000259" key="22">
    <source>
        <dbReference type="PROSITE" id="PS50011"/>
    </source>
</evidence>
<gene>
    <name evidence="26" type="primary">LOC109000270</name>
</gene>
<dbReference type="InterPro" id="IPR001480">
    <property type="entry name" value="Bulb-type_lectin_dom"/>
</dbReference>
<keyword evidence="7 21" id="KW-0812">Transmembrane</keyword>
<dbReference type="InterPro" id="IPR011009">
    <property type="entry name" value="Kinase-like_dom_sf"/>
</dbReference>
<dbReference type="SUPFAM" id="SSF51110">
    <property type="entry name" value="alpha-D-mannose-specific plant lectins"/>
    <property type="match status" value="1"/>
</dbReference>
<keyword evidence="9" id="KW-0430">Lectin</keyword>
<dbReference type="Proteomes" id="UP000235220">
    <property type="component" value="Chromosome 10"/>
</dbReference>
<evidence type="ECO:0000256" key="6">
    <source>
        <dbReference type="ARBA" id="ARBA00022679"/>
    </source>
</evidence>
<keyword evidence="16" id="KW-0675">Receptor</keyword>
<evidence type="ECO:0000256" key="20">
    <source>
        <dbReference type="SAM" id="MobiDB-lite"/>
    </source>
</evidence>
<dbReference type="GO" id="GO:0005886">
    <property type="term" value="C:plasma membrane"/>
    <property type="evidence" value="ECO:0000318"/>
    <property type="project" value="GO_Central"/>
</dbReference>
<keyword evidence="8" id="KW-0732">Signal</keyword>
<evidence type="ECO:0000256" key="18">
    <source>
        <dbReference type="ARBA" id="ARBA00047899"/>
    </source>
</evidence>
<keyword evidence="25" id="KW-1185">Reference proteome</keyword>
<evidence type="ECO:0000259" key="24">
    <source>
        <dbReference type="PROSITE" id="PS50948"/>
    </source>
</evidence>
<evidence type="ECO:0000259" key="23">
    <source>
        <dbReference type="PROSITE" id="PS50927"/>
    </source>
</evidence>
<dbReference type="GO" id="GO:0048544">
    <property type="term" value="P:recognition of pollen"/>
    <property type="evidence" value="ECO:0007669"/>
    <property type="project" value="InterPro"/>
</dbReference>
<dbReference type="InterPro" id="IPR003609">
    <property type="entry name" value="Pan_app"/>
</dbReference>
<evidence type="ECO:0000313" key="25">
    <source>
        <dbReference type="Proteomes" id="UP000235220"/>
    </source>
</evidence>
<dbReference type="InParanoid" id="A0A6P9F565"/>
<dbReference type="PANTHER" id="PTHR27002">
    <property type="entry name" value="RECEPTOR-LIKE SERINE/THREONINE-PROTEIN KINASE SD1-8"/>
    <property type="match status" value="1"/>
</dbReference>
<dbReference type="InterPro" id="IPR008271">
    <property type="entry name" value="Ser/Thr_kinase_AS"/>
</dbReference>
<dbReference type="PROSITE" id="PS00108">
    <property type="entry name" value="PROTEIN_KINASE_ST"/>
    <property type="match status" value="1"/>
</dbReference>
<name>A0A6P9F565_JUGRE</name>
<evidence type="ECO:0000256" key="10">
    <source>
        <dbReference type="ARBA" id="ARBA00022741"/>
    </source>
</evidence>
<dbReference type="SMART" id="SM00108">
    <property type="entry name" value="B_lectin"/>
    <property type="match status" value="1"/>
</dbReference>
<proteinExistence type="predicted"/>
<dbReference type="InterPro" id="IPR000719">
    <property type="entry name" value="Prot_kinase_dom"/>
</dbReference>
<dbReference type="PROSITE" id="PS50927">
    <property type="entry name" value="BULB_LECTIN"/>
    <property type="match status" value="1"/>
</dbReference>
<dbReference type="Pfam" id="PF00954">
    <property type="entry name" value="S_locus_glycop"/>
    <property type="match status" value="1"/>
</dbReference>
<protein>
    <recommendedName>
        <fullName evidence="2">non-specific serine/threonine protein kinase</fullName>
        <ecNumber evidence="2">2.7.11.1</ecNumber>
    </recommendedName>
</protein>
<evidence type="ECO:0000256" key="3">
    <source>
        <dbReference type="ARBA" id="ARBA00022475"/>
    </source>
</evidence>
<dbReference type="InterPro" id="IPR036426">
    <property type="entry name" value="Bulb-type_lectin_dom_sf"/>
</dbReference>
<accession>A0A6P9F565</accession>
<dbReference type="Gene3D" id="2.90.10.10">
    <property type="entry name" value="Bulb-type lectin domain"/>
    <property type="match status" value="1"/>
</dbReference>
<keyword evidence="3" id="KW-1003">Cell membrane</keyword>
<sequence length="1040" mass="117246">MASHRRKPNKRWSASRLMLSSIFFFLCSSTVYCYAGDTLKHGQFIVLNKTLVSAGEKFELRFFTTTSINATGPQSFVGIFYHQLDRDSVVWVANRDNPLPGNFTGVFGIAEDGNLKVLDTAGNEYWSTGLENSSSTNRTVKLMDSGNLVLSDDDSMETSPWESFKNPTDTFLPGMTMGDKLTLTSWKGKDDPGSGRCTFKLDQETESQYVVIKKQSVYWKSGMARGKFPSSDDIILPAIADLLSNFSKSGIPDYLKNPTKQLPTNRSLDLTRLVMNNNGQLQYLTWNESKRNWSLIWSKPEDECGIYNYCGKFGSCNINNWPLLCKCLPGFKPINPFDYWESTDFSVGCIRNSASTNLSIFLSLKNMKVSDPDPNLGSNVANETECETKCLENSQCVASLYQEAENGTRRGERDNNCWIWKDLIENLQEYPNQDRNLSVRVAKADIESTARSCERCGTYTIPYPLSTGQDCGDPMYFFFDCNTSSGQVSFKALDGSQYRVVGIDPSTRKFVIQVEYPNATNSTIKPWFNVSLPFISNDKLITGVDNNTDQFEGRLEASRSQRKNKVGVQICRKPPKEPTCTSSTDCRDWPNSTCNPTREGKLRCLCHPNFRWDGSNLNCTKEGDFPNSSEQPSTRKIPLLLIVVLPLACVTALACIIIFMYIRKMAKRQEVIREKRKQALHALDSEKHVKDLIDSVGSIEEDGQGIEVPFFDLECILAATNNFSDANRLGQGGYGPVYLGIFPGCHEIAVKRLLSVSRQGLQEFKNEVVLISKLQHRNLVRLQGYCINVDEKILLYEYMPNKSLDSFIFDKNLSMLLDWKIRFNIILGITRGLLYLHQDSRLRIIHRDLKTSNILLDEEMNPKISDFGLARMVGGKETGDNTTRVAGTYHYMSPEYALNGIFSVKSDVYSFGIVILEIICGKKNTGFYQSEEAMSLVAYAWRLWEENRVLDSMDQSLRESWNVDQFLKCVNVAFLCLQEDPSDRPTISNIITMLDSETATVPIPRQPAFILRKGLPSTASSSSRPETHTELTISSGETSI</sequence>
<keyword evidence="12" id="KW-0067">ATP-binding</keyword>
<dbReference type="PANTHER" id="PTHR27002:SF1111">
    <property type="entry name" value="NON-SPECIFIC SERINE_THREONINE PROTEIN KINASE"/>
    <property type="match status" value="1"/>
</dbReference>
<dbReference type="FunFam" id="3.30.200.20:FF:001238">
    <property type="entry name" value="Os08g0179000 protein"/>
    <property type="match status" value="1"/>
</dbReference>
<dbReference type="SUPFAM" id="SSF56112">
    <property type="entry name" value="Protein kinase-like (PK-like)"/>
    <property type="match status" value="1"/>
</dbReference>
<evidence type="ECO:0000256" key="13">
    <source>
        <dbReference type="ARBA" id="ARBA00022989"/>
    </source>
</evidence>
<organism evidence="25 26">
    <name type="scientific">Juglans regia</name>
    <name type="common">English walnut</name>
    <dbReference type="NCBI Taxonomy" id="51240"/>
    <lineage>
        <taxon>Eukaryota</taxon>
        <taxon>Viridiplantae</taxon>
        <taxon>Streptophyta</taxon>
        <taxon>Embryophyta</taxon>
        <taxon>Tracheophyta</taxon>
        <taxon>Spermatophyta</taxon>
        <taxon>Magnoliopsida</taxon>
        <taxon>eudicotyledons</taxon>
        <taxon>Gunneridae</taxon>
        <taxon>Pentapetalae</taxon>
        <taxon>rosids</taxon>
        <taxon>fabids</taxon>
        <taxon>Fagales</taxon>
        <taxon>Juglandaceae</taxon>
        <taxon>Juglans</taxon>
    </lineage>
</organism>
<dbReference type="FunFam" id="2.90.10.10:FF:000009">
    <property type="entry name" value="Receptor-like serine/threonine-protein kinase SD1-8"/>
    <property type="match status" value="1"/>
</dbReference>
<dbReference type="GO" id="GO:0004674">
    <property type="term" value="F:protein serine/threonine kinase activity"/>
    <property type="evidence" value="ECO:0000318"/>
    <property type="project" value="GO_Central"/>
</dbReference>
<evidence type="ECO:0000256" key="4">
    <source>
        <dbReference type="ARBA" id="ARBA00022527"/>
    </source>
</evidence>
<comment type="catalytic activity">
    <reaction evidence="19">
        <text>L-seryl-[protein] + ATP = O-phospho-L-seryl-[protein] + ADP + H(+)</text>
        <dbReference type="Rhea" id="RHEA:17989"/>
        <dbReference type="Rhea" id="RHEA-COMP:9863"/>
        <dbReference type="Rhea" id="RHEA-COMP:11604"/>
        <dbReference type="ChEBI" id="CHEBI:15378"/>
        <dbReference type="ChEBI" id="CHEBI:29999"/>
        <dbReference type="ChEBI" id="CHEBI:30616"/>
        <dbReference type="ChEBI" id="CHEBI:83421"/>
        <dbReference type="ChEBI" id="CHEBI:456216"/>
        <dbReference type="EC" id="2.7.11.1"/>
    </reaction>
</comment>
<evidence type="ECO:0000256" key="2">
    <source>
        <dbReference type="ARBA" id="ARBA00012513"/>
    </source>
</evidence>
<dbReference type="EC" id="2.7.11.1" evidence="2"/>
<dbReference type="CDD" id="cd01098">
    <property type="entry name" value="PAN_AP_plant"/>
    <property type="match status" value="1"/>
</dbReference>
<evidence type="ECO:0000256" key="7">
    <source>
        <dbReference type="ARBA" id="ARBA00022692"/>
    </source>
</evidence>
<feature type="domain" description="Bulb-type lectin" evidence="23">
    <location>
        <begin position="36"/>
        <end position="163"/>
    </location>
</feature>
<dbReference type="GeneID" id="109000270"/>
<dbReference type="Gene3D" id="1.10.510.10">
    <property type="entry name" value="Transferase(Phosphotransferase) domain 1"/>
    <property type="match status" value="1"/>
</dbReference>
<keyword evidence="6" id="KW-0808">Transferase</keyword>
<evidence type="ECO:0000256" key="15">
    <source>
        <dbReference type="ARBA" id="ARBA00023157"/>
    </source>
</evidence>
<comment type="subcellular location">
    <subcellularLocation>
        <location evidence="1">Cell membrane</location>
        <topology evidence="1">Single-pass type I membrane protein</topology>
    </subcellularLocation>
</comment>
<dbReference type="PROSITE" id="PS50011">
    <property type="entry name" value="PROTEIN_KINASE_DOM"/>
    <property type="match status" value="1"/>
</dbReference>
<keyword evidence="5" id="KW-0597">Phosphoprotein</keyword>
<dbReference type="Pfam" id="PF08276">
    <property type="entry name" value="PAN_2"/>
    <property type="match status" value="1"/>
</dbReference>
<dbReference type="GO" id="GO:0030246">
    <property type="term" value="F:carbohydrate binding"/>
    <property type="evidence" value="ECO:0007669"/>
    <property type="project" value="UniProtKB-KW"/>
</dbReference>
<keyword evidence="13 21" id="KW-1133">Transmembrane helix</keyword>
<dbReference type="Gene3D" id="3.30.200.20">
    <property type="entry name" value="Phosphorylase Kinase, domain 1"/>
    <property type="match status" value="1"/>
</dbReference>
<feature type="region of interest" description="Disordered" evidence="20">
    <location>
        <begin position="1015"/>
        <end position="1040"/>
    </location>
</feature>
<comment type="catalytic activity">
    <reaction evidence="18">
        <text>L-threonyl-[protein] + ATP = O-phospho-L-threonyl-[protein] + ADP + H(+)</text>
        <dbReference type="Rhea" id="RHEA:46608"/>
        <dbReference type="Rhea" id="RHEA-COMP:11060"/>
        <dbReference type="Rhea" id="RHEA-COMP:11605"/>
        <dbReference type="ChEBI" id="CHEBI:15378"/>
        <dbReference type="ChEBI" id="CHEBI:30013"/>
        <dbReference type="ChEBI" id="CHEBI:30616"/>
        <dbReference type="ChEBI" id="CHEBI:61977"/>
        <dbReference type="ChEBI" id="CHEBI:456216"/>
        <dbReference type="EC" id="2.7.11.1"/>
    </reaction>
</comment>
<dbReference type="SMART" id="SM00220">
    <property type="entry name" value="S_TKc"/>
    <property type="match status" value="1"/>
</dbReference>
<keyword evidence="15" id="KW-1015">Disulfide bond</keyword>